<dbReference type="EMBL" id="VKGK01000001">
    <property type="protein sequence ID" value="TRY16091.1"/>
    <property type="molecule type" value="Genomic_DNA"/>
</dbReference>
<dbReference type="CDD" id="cd04794">
    <property type="entry name" value="euk_LANCL"/>
    <property type="match status" value="1"/>
</dbReference>
<proteinExistence type="predicted"/>
<organism evidence="2 3">
    <name type="scientific">Shewanella hanedai</name>
    <name type="common">Alteromonas hanedai</name>
    <dbReference type="NCBI Taxonomy" id="25"/>
    <lineage>
        <taxon>Bacteria</taxon>
        <taxon>Pseudomonadati</taxon>
        <taxon>Pseudomonadota</taxon>
        <taxon>Gammaproteobacteria</taxon>
        <taxon>Alteromonadales</taxon>
        <taxon>Shewanellaceae</taxon>
        <taxon>Shewanella</taxon>
    </lineage>
</organism>
<keyword evidence="3" id="KW-1185">Reference proteome</keyword>
<keyword evidence="1" id="KW-0862">Zinc</keyword>
<dbReference type="GO" id="GO:0031179">
    <property type="term" value="P:peptide modification"/>
    <property type="evidence" value="ECO:0007669"/>
    <property type="project" value="InterPro"/>
</dbReference>
<dbReference type="OrthoDB" id="5291353at2"/>
<dbReference type="PRINTS" id="PR01950">
    <property type="entry name" value="LANCSUPER"/>
</dbReference>
<protein>
    <recommendedName>
        <fullName evidence="4">Lanthionine synthetase</fullName>
    </recommendedName>
</protein>
<dbReference type="RefSeq" id="WP_143562536.1">
    <property type="nucleotide sequence ID" value="NZ_BMPL01000022.1"/>
</dbReference>
<gene>
    <name evidence="2" type="ORF">FN961_00190</name>
</gene>
<evidence type="ECO:0000256" key="1">
    <source>
        <dbReference type="PIRSR" id="PIRSR607822-1"/>
    </source>
</evidence>
<dbReference type="GO" id="GO:0005886">
    <property type="term" value="C:plasma membrane"/>
    <property type="evidence" value="ECO:0007669"/>
    <property type="project" value="TreeGrafter"/>
</dbReference>
<sequence length="401" mass="44963">MLFDQSRHEPLTKCLWDDAFVEAEILTIIDDIERSLLPESCWPTHPLDAESYPNAGPKWSAYAGAAGTIHVLQILSRYGYRVTDLSDILETVYQSFLKSPDVSVEPGLQIGELGILMPAMLAQSNNEVLSRRVIRCMEATLELPLYEITSGQSGMMHGALALYRKTGENHWKELYVKGAKTLLDNWKLDTNTGEWLWQSQVFGPKRHYYGACHGLTGNANILLQGVDLLPNDPRAMILKRTISTLNISVEQDDNLANWKLCTKPNIEKLLVQWCHGAAGIVTAMARTPQDDSQYSKLLDRLLQKTGELVWQAGPLVKGANICHGTSGNGYALLYLYRRTGDSMWLERARLFAIHAIEQCQKARLVYGQGRYTLWTGDAGLAIYLYHCLHPKEAAIPGLDLF</sequence>
<dbReference type="Gene3D" id="1.50.10.10">
    <property type="match status" value="1"/>
</dbReference>
<evidence type="ECO:0008006" key="4">
    <source>
        <dbReference type="Google" id="ProtNLM"/>
    </source>
</evidence>
<dbReference type="GO" id="GO:0046872">
    <property type="term" value="F:metal ion binding"/>
    <property type="evidence" value="ECO:0007669"/>
    <property type="project" value="UniProtKB-KW"/>
</dbReference>
<dbReference type="AlphaFoldDB" id="A0A553JUH7"/>
<dbReference type="Pfam" id="PF05147">
    <property type="entry name" value="LANC_like"/>
    <property type="match status" value="1"/>
</dbReference>
<keyword evidence="1" id="KW-0479">Metal-binding</keyword>
<dbReference type="PANTHER" id="PTHR12736">
    <property type="entry name" value="LANC-LIKE PROTEIN"/>
    <property type="match status" value="1"/>
</dbReference>
<evidence type="ECO:0000313" key="2">
    <source>
        <dbReference type="EMBL" id="TRY16091.1"/>
    </source>
</evidence>
<dbReference type="SUPFAM" id="SSF158745">
    <property type="entry name" value="LanC-like"/>
    <property type="match status" value="1"/>
</dbReference>
<reference evidence="3" key="1">
    <citation type="submission" date="2019-07" db="EMBL/GenBank/DDBJ databases">
        <title>Shewanella sp. YLB-08 draft genomic sequence.</title>
        <authorList>
            <person name="Yu L."/>
        </authorList>
    </citation>
    <scope>NUCLEOTIDE SEQUENCE [LARGE SCALE GENOMIC DNA]</scope>
    <source>
        <strain evidence="3">JCM 20706</strain>
    </source>
</reference>
<dbReference type="GO" id="GO:0005975">
    <property type="term" value="P:carbohydrate metabolic process"/>
    <property type="evidence" value="ECO:0007669"/>
    <property type="project" value="InterPro"/>
</dbReference>
<dbReference type="PANTHER" id="PTHR12736:SF7">
    <property type="entry name" value="LANC-LIKE PROTEIN 3"/>
    <property type="match status" value="1"/>
</dbReference>
<dbReference type="InterPro" id="IPR007822">
    <property type="entry name" value="LANC-like"/>
</dbReference>
<dbReference type="Proteomes" id="UP000318126">
    <property type="component" value="Unassembled WGS sequence"/>
</dbReference>
<dbReference type="InterPro" id="IPR012341">
    <property type="entry name" value="6hp_glycosidase-like_sf"/>
</dbReference>
<name>A0A553JUH7_SHEHA</name>
<evidence type="ECO:0000313" key="3">
    <source>
        <dbReference type="Proteomes" id="UP000318126"/>
    </source>
</evidence>
<feature type="binding site" evidence="1">
    <location>
        <position position="322"/>
    </location>
    <ligand>
        <name>Zn(2+)</name>
        <dbReference type="ChEBI" id="CHEBI:29105"/>
    </ligand>
</feature>
<comment type="caution">
    <text evidence="2">The sequence shown here is derived from an EMBL/GenBank/DDBJ whole genome shotgun (WGS) entry which is preliminary data.</text>
</comment>
<dbReference type="SMART" id="SM01260">
    <property type="entry name" value="LANC_like"/>
    <property type="match status" value="1"/>
</dbReference>
<accession>A0A553JUH7</accession>
<feature type="binding site" evidence="1">
    <location>
        <position position="274"/>
    </location>
    <ligand>
        <name>Zn(2+)</name>
        <dbReference type="ChEBI" id="CHEBI:29105"/>
    </ligand>
</feature>
<feature type="binding site" evidence="1">
    <location>
        <position position="323"/>
    </location>
    <ligand>
        <name>Zn(2+)</name>
        <dbReference type="ChEBI" id="CHEBI:29105"/>
    </ligand>
</feature>